<dbReference type="PANTHER" id="PTHR13754:SF13">
    <property type="entry name" value="METALLO-BETA-LACTAMASE SUPERFAMILY PROTEIN (AFU_ORTHOLOGUE AFUA_3G07630)"/>
    <property type="match status" value="1"/>
</dbReference>
<proteinExistence type="predicted"/>
<dbReference type="PATRIC" id="fig|1229493.5.peg.5936"/>
<protein>
    <submittedName>
        <fullName evidence="1">Metallo-beta-lactamase</fullName>
    </submittedName>
</protein>
<dbReference type="RefSeq" id="WP_020197200.1">
    <property type="nucleotide sequence ID" value="NZ_BAOH01000109.1"/>
</dbReference>
<dbReference type="AlphaFoldDB" id="A0A0C1V845"/>
<gene>
    <name evidence="1" type="ORF">H735_29295</name>
</gene>
<sequence>MIVTTLVDNSRVEDRADLCVERGLSLHIDTEGTKLLFDMGSGRTFCDNAPLLNIDIQEVELAVISHRHHDHCNGTSHFLEQNDVAKVYLKSCGDQDYYFRAFGFKSDVGIDKALLDTTNDRIVQVSETTQVAPNVHVITKISGKYPQPKGNQYLYTQSKDGGYEQDAFEHELLLVIKEEDGLVVFTGCAHSGVLNMIETAIELFPNCRIKAVVGGFHLVGLPVFNGIGGTKDDIKALGKALLEYPVEKFYTGHCTGMKAYHLLKEVLDERLEHLPTGRRVEI</sequence>
<name>A0A0C1V845_9VIBR</name>
<dbReference type="InterPro" id="IPR052926">
    <property type="entry name" value="Metallo-beta-lactamase_dom"/>
</dbReference>
<accession>A0A0C1V845</accession>
<dbReference type="Proteomes" id="UP000031586">
    <property type="component" value="Unassembled WGS sequence"/>
</dbReference>
<dbReference type="CDD" id="cd07713">
    <property type="entry name" value="DHPS-like_MBL-fold"/>
    <property type="match status" value="1"/>
</dbReference>
<evidence type="ECO:0000313" key="2">
    <source>
        <dbReference type="Proteomes" id="UP000031586"/>
    </source>
</evidence>
<dbReference type="InterPro" id="IPR041712">
    <property type="entry name" value="DHPS-like_MBL-fold"/>
</dbReference>
<evidence type="ECO:0000313" key="1">
    <source>
        <dbReference type="EMBL" id="KIF45858.1"/>
    </source>
</evidence>
<dbReference type="SUPFAM" id="SSF56281">
    <property type="entry name" value="Metallo-hydrolase/oxidoreductase"/>
    <property type="match status" value="1"/>
</dbReference>
<dbReference type="Gene3D" id="3.60.15.10">
    <property type="entry name" value="Ribonuclease Z/Hydroxyacylglutathione hydrolase-like"/>
    <property type="match status" value="1"/>
</dbReference>
<dbReference type="EMBL" id="JPRD01000079">
    <property type="protein sequence ID" value="KIF45858.1"/>
    <property type="molecule type" value="Genomic_DNA"/>
</dbReference>
<reference evidence="1 2" key="1">
    <citation type="submission" date="2014-07" db="EMBL/GenBank/DDBJ databases">
        <title>Unique and conserved regions in Vibrio harveyi and related species in comparison with the shrimp pathogen Vibrio harveyi CAIM 1792.</title>
        <authorList>
            <person name="Espinoza-Valles I."/>
            <person name="Vora G."/>
            <person name="Leekitcharoenphon P."/>
            <person name="Ussery D."/>
            <person name="Hoj L."/>
            <person name="Gomez-Gil B."/>
        </authorList>
    </citation>
    <scope>NUCLEOTIDE SEQUENCE [LARGE SCALE GENOMIC DNA]</scope>
    <source>
        <strain evidence="2">CAIM 1854 / LMG 25443</strain>
    </source>
</reference>
<dbReference type="PANTHER" id="PTHR13754">
    <property type="entry name" value="METALLO-BETA-LACTAMASE SUPERFAMILY PROTEIN"/>
    <property type="match status" value="1"/>
</dbReference>
<organism evidence="1 2">
    <name type="scientific">Vibrio owensii CAIM 1854 = LMG 25443</name>
    <dbReference type="NCBI Taxonomy" id="1229493"/>
    <lineage>
        <taxon>Bacteria</taxon>
        <taxon>Pseudomonadati</taxon>
        <taxon>Pseudomonadota</taxon>
        <taxon>Gammaproteobacteria</taxon>
        <taxon>Vibrionales</taxon>
        <taxon>Vibrionaceae</taxon>
        <taxon>Vibrio</taxon>
    </lineage>
</organism>
<comment type="caution">
    <text evidence="1">The sequence shown here is derived from an EMBL/GenBank/DDBJ whole genome shotgun (WGS) entry which is preliminary data.</text>
</comment>
<dbReference type="GO" id="GO:0016740">
    <property type="term" value="F:transferase activity"/>
    <property type="evidence" value="ECO:0007669"/>
    <property type="project" value="TreeGrafter"/>
</dbReference>
<dbReference type="InterPro" id="IPR036866">
    <property type="entry name" value="RibonucZ/Hydroxyglut_hydro"/>
</dbReference>